<keyword evidence="10 13" id="KW-0239">DNA-directed DNA polymerase</keyword>
<keyword evidence="5 13" id="KW-0963">Cytoplasm</keyword>
<keyword evidence="8 13" id="KW-0235">DNA replication</keyword>
<dbReference type="NCBIfam" id="NF004225">
    <property type="entry name" value="PRK05672.1"/>
    <property type="match status" value="1"/>
</dbReference>
<evidence type="ECO:0000256" key="2">
    <source>
        <dbReference type="ARBA" id="ARBA00007391"/>
    </source>
</evidence>
<dbReference type="CDD" id="cd07434">
    <property type="entry name" value="PHP_PolIIIA_DnaE2"/>
    <property type="match status" value="1"/>
</dbReference>
<evidence type="ECO:0000259" key="15">
    <source>
        <dbReference type="SMART" id="SM00481"/>
    </source>
</evidence>
<dbReference type="Proteomes" id="UP001445732">
    <property type="component" value="Unassembled WGS sequence"/>
</dbReference>
<dbReference type="SMART" id="SM00481">
    <property type="entry name" value="POLIIIAc"/>
    <property type="match status" value="1"/>
</dbReference>
<dbReference type="Pfam" id="PF02811">
    <property type="entry name" value="PHP"/>
    <property type="match status" value="1"/>
</dbReference>
<evidence type="ECO:0000256" key="7">
    <source>
        <dbReference type="ARBA" id="ARBA00022695"/>
    </source>
</evidence>
<evidence type="ECO:0000256" key="8">
    <source>
        <dbReference type="ARBA" id="ARBA00022705"/>
    </source>
</evidence>
<keyword evidence="6 13" id="KW-0808">Transferase</keyword>
<comment type="caution">
    <text evidence="16">The sequence shown here is derived from an EMBL/GenBank/DDBJ whole genome shotgun (WGS) entry which is preliminary data.</text>
</comment>
<keyword evidence="17" id="KW-1185">Reference proteome</keyword>
<evidence type="ECO:0000256" key="13">
    <source>
        <dbReference type="HAMAP-Rule" id="MF_01902"/>
    </source>
</evidence>
<dbReference type="CDD" id="cd04485">
    <property type="entry name" value="DnaE_OBF"/>
    <property type="match status" value="1"/>
</dbReference>
<dbReference type="InterPro" id="IPR004013">
    <property type="entry name" value="PHP_dom"/>
</dbReference>
<keyword evidence="7 13" id="KW-0548">Nucleotidyltransferase</keyword>
<dbReference type="Gene3D" id="1.10.150.870">
    <property type="match status" value="1"/>
</dbReference>
<name>A0ABV1NSZ1_9CAUL</name>
<dbReference type="PANTHER" id="PTHR32294:SF4">
    <property type="entry name" value="ERROR-PRONE DNA POLYMERASE"/>
    <property type="match status" value="1"/>
</dbReference>
<feature type="compositionally biased region" description="Basic and acidic residues" evidence="14">
    <location>
        <begin position="1151"/>
        <end position="1164"/>
    </location>
</feature>
<comment type="similarity">
    <text evidence="2 13">Belongs to the DNA polymerase type-C family. DnaE2 subfamily.</text>
</comment>
<comment type="function">
    <text evidence="13">DNA polymerase involved in damage-induced mutagenesis and translesion synthesis (TLS). It is not the major replicative DNA polymerase.</text>
</comment>
<dbReference type="InterPro" id="IPR004805">
    <property type="entry name" value="DnaE2/DnaE/PolC"/>
</dbReference>
<evidence type="ECO:0000256" key="11">
    <source>
        <dbReference type="ARBA" id="ARBA00023204"/>
    </source>
</evidence>
<dbReference type="Pfam" id="PF01336">
    <property type="entry name" value="tRNA_anti-codon"/>
    <property type="match status" value="1"/>
</dbReference>
<organism evidence="16 17">
    <name type="scientific">Brevundimonas aurifodinae</name>
    <dbReference type="NCBI Taxonomy" id="1508312"/>
    <lineage>
        <taxon>Bacteria</taxon>
        <taxon>Pseudomonadati</taxon>
        <taxon>Pseudomonadota</taxon>
        <taxon>Alphaproteobacteria</taxon>
        <taxon>Caulobacterales</taxon>
        <taxon>Caulobacteraceae</taxon>
        <taxon>Brevundimonas</taxon>
    </lineage>
</organism>
<gene>
    <name evidence="13" type="primary">dnaE2</name>
    <name evidence="16" type="ORF">ABN401_16075</name>
</gene>
<comment type="subcellular location">
    <subcellularLocation>
        <location evidence="1 13">Cytoplasm</location>
    </subcellularLocation>
</comment>
<evidence type="ECO:0000256" key="9">
    <source>
        <dbReference type="ARBA" id="ARBA00022763"/>
    </source>
</evidence>
<dbReference type="GO" id="GO:0003887">
    <property type="term" value="F:DNA-directed DNA polymerase activity"/>
    <property type="evidence" value="ECO:0007669"/>
    <property type="project" value="UniProtKB-EC"/>
</dbReference>
<evidence type="ECO:0000256" key="12">
    <source>
        <dbReference type="ARBA" id="ARBA00049244"/>
    </source>
</evidence>
<evidence type="ECO:0000313" key="17">
    <source>
        <dbReference type="Proteomes" id="UP001445732"/>
    </source>
</evidence>
<proteinExistence type="inferred from homology"/>
<feature type="domain" description="Polymerase/histidinol phosphatase N-terminal" evidence="15">
    <location>
        <begin position="9"/>
        <end position="76"/>
    </location>
</feature>
<dbReference type="InterPro" id="IPR003141">
    <property type="entry name" value="Pol/His_phosphatase_N"/>
</dbReference>
<dbReference type="InterPro" id="IPR040982">
    <property type="entry name" value="DNA_pol3_finger"/>
</dbReference>
<dbReference type="InterPro" id="IPR011708">
    <property type="entry name" value="DNA_pol3_alpha_NTPase_dom"/>
</dbReference>
<protein>
    <recommendedName>
        <fullName evidence="4 13">Error-prone DNA polymerase</fullName>
        <ecNumber evidence="3 13">2.7.7.7</ecNumber>
    </recommendedName>
</protein>
<dbReference type="InterPro" id="IPR029460">
    <property type="entry name" value="DNAPol_HHH"/>
</dbReference>
<evidence type="ECO:0000256" key="6">
    <source>
        <dbReference type="ARBA" id="ARBA00022679"/>
    </source>
</evidence>
<dbReference type="PANTHER" id="PTHR32294">
    <property type="entry name" value="DNA POLYMERASE III SUBUNIT ALPHA"/>
    <property type="match status" value="1"/>
</dbReference>
<dbReference type="HAMAP" id="MF_01902">
    <property type="entry name" value="DNApol_error_prone"/>
    <property type="match status" value="1"/>
</dbReference>
<keyword evidence="9 13" id="KW-0227">DNA damage</keyword>
<dbReference type="InterPro" id="IPR004365">
    <property type="entry name" value="NA-bd_OB_tRNA"/>
</dbReference>
<dbReference type="InterPro" id="IPR023073">
    <property type="entry name" value="DnaE2"/>
</dbReference>
<evidence type="ECO:0000256" key="4">
    <source>
        <dbReference type="ARBA" id="ARBA00017273"/>
    </source>
</evidence>
<evidence type="ECO:0000256" key="5">
    <source>
        <dbReference type="ARBA" id="ARBA00022490"/>
    </source>
</evidence>
<reference evidence="16 17" key="1">
    <citation type="submission" date="2024-06" db="EMBL/GenBank/DDBJ databases">
        <title>Brevundimonas sp. C11.</title>
        <authorList>
            <person name="Maltman C."/>
        </authorList>
    </citation>
    <scope>NUCLEOTIDE SEQUENCE [LARGE SCALE GENOMIC DNA]</scope>
    <source>
        <strain evidence="16 17">C11</strain>
    </source>
</reference>
<dbReference type="NCBIfam" id="TIGR00594">
    <property type="entry name" value="polc"/>
    <property type="match status" value="1"/>
</dbReference>
<evidence type="ECO:0000313" key="16">
    <source>
        <dbReference type="EMBL" id="MEQ7156730.1"/>
    </source>
</evidence>
<keyword evidence="11 13" id="KW-0234">DNA repair</keyword>
<dbReference type="Pfam" id="PF17657">
    <property type="entry name" value="DNA_pol3_finger"/>
    <property type="match status" value="1"/>
</dbReference>
<dbReference type="Pfam" id="PF07733">
    <property type="entry name" value="DNA_pol3_alpha"/>
    <property type="match status" value="1"/>
</dbReference>
<dbReference type="Gene3D" id="3.20.20.140">
    <property type="entry name" value="Metal-dependent hydrolases"/>
    <property type="match status" value="2"/>
</dbReference>
<accession>A0ABV1NSZ1</accession>
<dbReference type="EC" id="2.7.7.7" evidence="3 13"/>
<feature type="region of interest" description="Disordered" evidence="14">
    <location>
        <begin position="1135"/>
        <end position="1164"/>
    </location>
</feature>
<dbReference type="Pfam" id="PF14579">
    <property type="entry name" value="HHH_6"/>
    <property type="match status" value="1"/>
</dbReference>
<comment type="catalytic activity">
    <reaction evidence="12 13">
        <text>DNA(n) + a 2'-deoxyribonucleoside 5'-triphosphate = DNA(n+1) + diphosphate</text>
        <dbReference type="Rhea" id="RHEA:22508"/>
        <dbReference type="Rhea" id="RHEA-COMP:17339"/>
        <dbReference type="Rhea" id="RHEA-COMP:17340"/>
        <dbReference type="ChEBI" id="CHEBI:33019"/>
        <dbReference type="ChEBI" id="CHEBI:61560"/>
        <dbReference type="ChEBI" id="CHEBI:173112"/>
        <dbReference type="EC" id="2.7.7.7"/>
    </reaction>
</comment>
<evidence type="ECO:0000256" key="14">
    <source>
        <dbReference type="SAM" id="MobiDB-lite"/>
    </source>
</evidence>
<evidence type="ECO:0000256" key="10">
    <source>
        <dbReference type="ARBA" id="ARBA00022932"/>
    </source>
</evidence>
<dbReference type="EMBL" id="JBEGDD010000020">
    <property type="protein sequence ID" value="MEQ7156730.1"/>
    <property type="molecule type" value="Genomic_DNA"/>
</dbReference>
<evidence type="ECO:0000256" key="1">
    <source>
        <dbReference type="ARBA" id="ARBA00004496"/>
    </source>
</evidence>
<sequence length="1164" mass="128971">MTDWSGEYAELGAMSNFSFLEGASHPGELMMQARALGLAAVGVADRNTLAGMVRALIGAEDHDVRLVVGARLGFLDGTELIVFPRDRAAYGRLCRLLTIGKSEIEVSPPSAPAMGEWRGAPSRRDEGAEAVVDLGVYRRERDAALVPPTESPPPSVRQGANCHLPIARAGDGEETATSPPDAEDRITKGETRLTFDQAASFGQGMIALAVAPETPDAAFEARLRAWRTAWPDTLYLAAQPLWRGGDRARLNRLAALAERTGAPLIATNAVLYHHPERRMLQDVLTCIREKTTIDAAALRLQANAERHLKPPRQMARLFRGHEAALERTMEVARACTFSLRELSYQYPDEPVPAGWSPQRWLIRLTFQGARRAFPDGVSTKVRRTIVKELRLVRELNYAPYFLTVNDIVAWARHPDRDILCQGRGSAANSVICFCLGVTNVDPTSQDMLIERFISSERSEPPDIDVDFEHERREEVMQYVYRRYGRDRAGIVATIIHYRPRSAIRDVGKALGLTEDVTARLADTVWGSYGAEVKDEHVDRAGVRRDDPRMKLALDLTAELIQFPRHLSQHVGGFVLSQEPLCEIVPIGNAAMADRTFIEWDKDDIDHLKLMKVDVLALGMLTALKRAFRMIAADYGRALTLATVPREVPAVYDMLCQGDSLGVFQVESRAQMAMLPRLRPRVFYDLVVQVAIVRPGPIQGDMVHPYLKRRAERRAAEAAGLPFDIDYPHPAAEHGSPDELRLILHKTLGVPLFQEQAMRIAMDAAKFTGNEANGLRRAMATFRHMGTIGHYETMMVGRMIDRGYDPEFAQRCFAQIKGFGEYGFPESHACSFAHLVYISSWVKCFYPDVFTAALLNSQPMGFYAPAQLVRDAREHGVEVRHPDVNASGWDAHLEHRPGEAQHALRLGMRAIDGFREVWAQAIVVAREAAPFHDLEDLRRRTALPPAALDRLAEADAYGSLELSRRQGMWAAKGAPLASSAPLFEAMGLDEADGSPPAALPRLTEAEEVVGDYQSIRLSLKGHPVAYLRERLTKAGAITAEAYKVARDNRRVTIGGVVLVRQRPGSAKGVVFLTLEDETAVANLVVWPDVFERLRPVAMGARMVLATGRVQRSEEGVTHLVVEDLIDWTPMLGDLSAQTAPGSAHAPSRGRHPRDVRVLPGSRDFH</sequence>
<evidence type="ECO:0000256" key="3">
    <source>
        <dbReference type="ARBA" id="ARBA00012417"/>
    </source>
</evidence>